<dbReference type="GO" id="GO:0015095">
    <property type="term" value="F:magnesium ion transmembrane transporter activity"/>
    <property type="evidence" value="ECO:0007669"/>
    <property type="project" value="TreeGrafter"/>
</dbReference>
<evidence type="ECO:0000313" key="2">
    <source>
        <dbReference type="EMBL" id="KAF6147130.1"/>
    </source>
</evidence>
<dbReference type="Pfam" id="PF22099">
    <property type="entry name" value="MRS2-like"/>
    <property type="match status" value="1"/>
</dbReference>
<evidence type="ECO:0000313" key="3">
    <source>
        <dbReference type="Proteomes" id="UP000541444"/>
    </source>
</evidence>
<comment type="caution">
    <text evidence="2">The sequence shown here is derived from an EMBL/GenBank/DDBJ whole genome shotgun (WGS) entry which is preliminary data.</text>
</comment>
<accession>A0A7J7LX76</accession>
<dbReference type="Gene3D" id="2.40.128.330">
    <property type="match status" value="1"/>
</dbReference>
<sequence length="138" mass="16115">MILELDKATLMRHCFLLARNFRLLDPMFIYPSTILGRERAIVVGLEQVRCIITAYEVILMNSLDGSVMQYKSELCKRLQSNKYQNDDLPFEFRVLELALELTCMSLDAQVKEQSARYVLLKEGVILKIAKKRSRRNRN</sequence>
<dbReference type="Gene3D" id="1.20.58.340">
    <property type="entry name" value="Magnesium transport protein CorA, transmembrane region"/>
    <property type="match status" value="1"/>
</dbReference>
<gene>
    <name evidence="2" type="ORF">GIB67_036849</name>
</gene>
<reference evidence="2 3" key="1">
    <citation type="journal article" date="2020" name="IScience">
        <title>Genome Sequencing of the Endangered Kingdonia uniflora (Circaeasteraceae, Ranunculales) Reveals Potential Mechanisms of Evolutionary Specialization.</title>
        <authorList>
            <person name="Sun Y."/>
            <person name="Deng T."/>
            <person name="Zhang A."/>
            <person name="Moore M.J."/>
            <person name="Landis J.B."/>
            <person name="Lin N."/>
            <person name="Zhang H."/>
            <person name="Zhang X."/>
            <person name="Huang J."/>
            <person name="Zhang X."/>
            <person name="Sun H."/>
            <person name="Wang H."/>
        </authorList>
    </citation>
    <scope>NUCLEOTIDE SEQUENCE [LARGE SCALE GENOMIC DNA]</scope>
    <source>
        <strain evidence="2">TB1705</strain>
        <tissue evidence="2">Leaf</tissue>
    </source>
</reference>
<dbReference type="PANTHER" id="PTHR13890:SF39">
    <property type="entry name" value="MAGNESIUM TRANSPORTER MRS2-5"/>
    <property type="match status" value="1"/>
</dbReference>
<protein>
    <submittedName>
        <fullName evidence="2">Uncharacterized protein</fullName>
    </submittedName>
</protein>
<dbReference type="OrthoDB" id="10251508at2759"/>
<organism evidence="2 3">
    <name type="scientific">Kingdonia uniflora</name>
    <dbReference type="NCBI Taxonomy" id="39325"/>
    <lineage>
        <taxon>Eukaryota</taxon>
        <taxon>Viridiplantae</taxon>
        <taxon>Streptophyta</taxon>
        <taxon>Embryophyta</taxon>
        <taxon>Tracheophyta</taxon>
        <taxon>Spermatophyta</taxon>
        <taxon>Magnoliopsida</taxon>
        <taxon>Ranunculales</taxon>
        <taxon>Circaeasteraceae</taxon>
        <taxon>Kingdonia</taxon>
    </lineage>
</organism>
<evidence type="ECO:0000256" key="1">
    <source>
        <dbReference type="ARBA" id="ARBA00007535"/>
    </source>
</evidence>
<proteinExistence type="inferred from homology"/>
<name>A0A7J7LX76_9MAGN</name>
<dbReference type="AlphaFoldDB" id="A0A7J7LX76"/>
<comment type="similarity">
    <text evidence="1">Belongs to the CorA metal ion transporter (MIT) (TC 1.A.35.5) family.</text>
</comment>
<keyword evidence="3" id="KW-1185">Reference proteome</keyword>
<dbReference type="EMBL" id="JACGCM010001948">
    <property type="protein sequence ID" value="KAF6147130.1"/>
    <property type="molecule type" value="Genomic_DNA"/>
</dbReference>
<dbReference type="PANTHER" id="PTHR13890">
    <property type="entry name" value="RNA SPLICING PROTEIN MRS2, MITOCHONDRIAL"/>
    <property type="match status" value="1"/>
</dbReference>
<dbReference type="Proteomes" id="UP000541444">
    <property type="component" value="Unassembled WGS sequence"/>
</dbReference>
<dbReference type="InterPro" id="IPR039204">
    <property type="entry name" value="MRS2-like"/>
</dbReference>